<evidence type="ECO:0000313" key="1">
    <source>
        <dbReference type="EMBL" id="OGZ03117.1"/>
    </source>
</evidence>
<dbReference type="AlphaFoldDB" id="A0A1G2CPE9"/>
<dbReference type="Proteomes" id="UP000177587">
    <property type="component" value="Unassembled WGS sequence"/>
</dbReference>
<sequence length="180" mass="20516">MKESINKKNGLSDPIWDEQTNKEKISSLVRNLLSRTTKVEGLGKIDLIHQIIKLLLFGLEKAKDPETSSARSVLVLEATDLLWNGNASSKIKNAIKNLNISIDIEELQKIILQGAQAEAISTLKELRFPRIRNYSAPFKWYIPQLLRDLKKWCKYAKIEHSEIGFSLKEKNDFITLSLAP</sequence>
<dbReference type="EMBL" id="MHLG01000029">
    <property type="protein sequence ID" value="OGZ03117.1"/>
    <property type="molecule type" value="Genomic_DNA"/>
</dbReference>
<organism evidence="1 2">
    <name type="scientific">Candidatus Liptonbacteria bacterium RIFOXYD1_FULL_36_11</name>
    <dbReference type="NCBI Taxonomy" id="1798656"/>
    <lineage>
        <taxon>Bacteria</taxon>
        <taxon>Candidatus Liptoniibacteriota</taxon>
    </lineage>
</organism>
<dbReference type="STRING" id="1798656.A2604_00140"/>
<name>A0A1G2CPE9_9BACT</name>
<accession>A0A1G2CPE9</accession>
<comment type="caution">
    <text evidence="1">The sequence shown here is derived from an EMBL/GenBank/DDBJ whole genome shotgun (WGS) entry which is preliminary data.</text>
</comment>
<protein>
    <submittedName>
        <fullName evidence="1">Uncharacterized protein</fullName>
    </submittedName>
</protein>
<reference evidence="1 2" key="1">
    <citation type="journal article" date="2016" name="Nat. Commun.">
        <title>Thousands of microbial genomes shed light on interconnected biogeochemical processes in an aquifer system.</title>
        <authorList>
            <person name="Anantharaman K."/>
            <person name="Brown C.T."/>
            <person name="Hug L.A."/>
            <person name="Sharon I."/>
            <person name="Castelle C.J."/>
            <person name="Probst A.J."/>
            <person name="Thomas B.C."/>
            <person name="Singh A."/>
            <person name="Wilkins M.J."/>
            <person name="Karaoz U."/>
            <person name="Brodie E.L."/>
            <person name="Williams K.H."/>
            <person name="Hubbard S.S."/>
            <person name="Banfield J.F."/>
        </authorList>
    </citation>
    <scope>NUCLEOTIDE SEQUENCE [LARGE SCALE GENOMIC DNA]</scope>
</reference>
<gene>
    <name evidence="1" type="ORF">A2604_00140</name>
</gene>
<evidence type="ECO:0000313" key="2">
    <source>
        <dbReference type="Proteomes" id="UP000177587"/>
    </source>
</evidence>
<proteinExistence type="predicted"/>